<dbReference type="Proteomes" id="UP001305421">
    <property type="component" value="Chromosome"/>
</dbReference>
<feature type="domain" description="Tail specific protease" evidence="2">
    <location>
        <begin position="113"/>
        <end position="309"/>
    </location>
</feature>
<evidence type="ECO:0000313" key="3">
    <source>
        <dbReference type="EMBL" id="WNH49201.1"/>
    </source>
</evidence>
<feature type="compositionally biased region" description="Polar residues" evidence="1">
    <location>
        <begin position="100"/>
        <end position="109"/>
    </location>
</feature>
<organism evidence="3 4">
    <name type="scientific">Stenotrophomonas aracearum</name>
    <dbReference type="NCBI Taxonomy" id="3003272"/>
    <lineage>
        <taxon>Bacteria</taxon>
        <taxon>Pseudomonadati</taxon>
        <taxon>Pseudomonadota</taxon>
        <taxon>Gammaproteobacteria</taxon>
        <taxon>Lysobacterales</taxon>
        <taxon>Lysobacteraceae</taxon>
        <taxon>Stenotrophomonas</taxon>
    </lineage>
</organism>
<dbReference type="SUPFAM" id="SSF52096">
    <property type="entry name" value="ClpP/crotonase"/>
    <property type="match status" value="1"/>
</dbReference>
<dbReference type="Pfam" id="PF03572">
    <property type="entry name" value="Peptidase_S41"/>
    <property type="match status" value="1"/>
</dbReference>
<keyword evidence="4" id="KW-1185">Reference proteome</keyword>
<dbReference type="Gene3D" id="3.90.226.10">
    <property type="entry name" value="2-enoyl-CoA Hydratase, Chain A, domain 1"/>
    <property type="match status" value="1"/>
</dbReference>
<dbReference type="EMBL" id="CP115543">
    <property type="protein sequence ID" value="WNH49201.1"/>
    <property type="molecule type" value="Genomic_DNA"/>
</dbReference>
<evidence type="ECO:0000313" key="4">
    <source>
        <dbReference type="Proteomes" id="UP001305421"/>
    </source>
</evidence>
<evidence type="ECO:0000256" key="1">
    <source>
        <dbReference type="SAM" id="MobiDB-lite"/>
    </source>
</evidence>
<dbReference type="InterPro" id="IPR029045">
    <property type="entry name" value="ClpP/crotonase-like_dom_sf"/>
</dbReference>
<name>A0ABY9YF09_9GAMM</name>
<evidence type="ECO:0000259" key="2">
    <source>
        <dbReference type="Pfam" id="PF03572"/>
    </source>
</evidence>
<sequence>MAAPSQPADQLPDVRKEILQLLERGALHRDQVDWPAARKQLQQTKDSAEADKLVDQLIARSTAGHGLWIRASAMSTPSGRMQRLARPEQLRRPSVAATASGPQRGQSGQADPIGWISVPYFKEDSTAPSSVRNQQTVTFARLLQSQLKAEDAINRCGWIIDLRANRGGNMWPMLVGVAPLLSTDAKRREVIGAFNIGATHQIWSIQSGRVLLEDRAPVELDSKAYVLRHPAPPVAVLFGPNTGSSGEMLALAFRGRPGSRSFGQMTAGYSTANMPTRLPDGGMLLLTGSVAVDRNLRGDGGKLKPDVNVSDTEDASIAARRWLMEQPSCKALRAT</sequence>
<accession>A0ABY9YF09</accession>
<feature type="region of interest" description="Disordered" evidence="1">
    <location>
        <begin position="78"/>
        <end position="112"/>
    </location>
</feature>
<dbReference type="RefSeq" id="WP_311183691.1">
    <property type="nucleotide sequence ID" value="NZ_CP115543.1"/>
</dbReference>
<proteinExistence type="predicted"/>
<protein>
    <submittedName>
        <fullName evidence="3">S41 family peptidase</fullName>
    </submittedName>
</protein>
<gene>
    <name evidence="3" type="ORF">PDM28_02390</name>
</gene>
<dbReference type="InterPro" id="IPR005151">
    <property type="entry name" value="Tail-specific_protease"/>
</dbReference>
<reference evidence="3 4" key="1">
    <citation type="submission" date="2022-12" db="EMBL/GenBank/DDBJ databases">
        <title>Two new species, Stenotrophomonas aracearum and Stenotrophomonas oahuensis, isolated from Anthurium (Araceae family) in Hawaii.</title>
        <authorList>
            <person name="Chunag S.C."/>
            <person name="Dobhal S."/>
            <person name="Alvarez A."/>
            <person name="Arif M."/>
        </authorList>
    </citation>
    <scope>NUCLEOTIDE SEQUENCE [LARGE SCALE GENOMIC DNA]</scope>
    <source>
        <strain evidence="3 4">A5588</strain>
    </source>
</reference>